<reference evidence="6" key="2">
    <citation type="submission" date="2020-09" db="EMBL/GenBank/DDBJ databases">
        <authorList>
            <person name="Sun Q."/>
            <person name="Kim S."/>
        </authorList>
    </citation>
    <scope>NUCLEOTIDE SEQUENCE</scope>
    <source>
        <strain evidence="6">KCTC 32437</strain>
    </source>
</reference>
<dbReference type="PANTHER" id="PTHR43420">
    <property type="entry name" value="ACETYLTRANSFERASE"/>
    <property type="match status" value="1"/>
</dbReference>
<dbReference type="CDD" id="cd04301">
    <property type="entry name" value="NAT_SF"/>
    <property type="match status" value="1"/>
</dbReference>
<keyword evidence="3" id="KW-0808">Transferase</keyword>
<dbReference type="InterPro" id="IPR000182">
    <property type="entry name" value="GNAT_dom"/>
</dbReference>
<evidence type="ECO:0000313" key="7">
    <source>
        <dbReference type="Proteomes" id="UP000646579"/>
    </source>
</evidence>
<gene>
    <name evidence="6" type="ORF">GCM10007989_14990</name>
</gene>
<reference evidence="6" key="1">
    <citation type="journal article" date="2014" name="Int. J. Syst. Evol. Microbiol.">
        <title>Complete genome sequence of Corynebacterium casei LMG S-19264T (=DSM 44701T), isolated from a smear-ripened cheese.</title>
        <authorList>
            <consortium name="US DOE Joint Genome Institute (JGI-PGF)"/>
            <person name="Walter F."/>
            <person name="Albersmeier A."/>
            <person name="Kalinowski J."/>
            <person name="Ruckert C."/>
        </authorList>
    </citation>
    <scope>NUCLEOTIDE SEQUENCE</scope>
    <source>
        <strain evidence="6">KCTC 32437</strain>
    </source>
</reference>
<keyword evidence="4" id="KW-0012">Acyltransferase</keyword>
<evidence type="ECO:0000256" key="1">
    <source>
        <dbReference type="ARBA" id="ARBA00005395"/>
    </source>
</evidence>
<dbReference type="Gene3D" id="3.40.630.30">
    <property type="match status" value="1"/>
</dbReference>
<dbReference type="PANTHER" id="PTHR43420:SF44">
    <property type="entry name" value="ACETYLTRANSFERASE YPEA"/>
    <property type="match status" value="1"/>
</dbReference>
<keyword evidence="2" id="KW-0963">Cytoplasm</keyword>
<evidence type="ECO:0000256" key="2">
    <source>
        <dbReference type="ARBA" id="ARBA00022490"/>
    </source>
</evidence>
<comment type="similarity">
    <text evidence="1">Belongs to the acetyltransferase family. RimI subfamily.</text>
</comment>
<evidence type="ECO:0000256" key="4">
    <source>
        <dbReference type="ARBA" id="ARBA00023315"/>
    </source>
</evidence>
<evidence type="ECO:0000256" key="3">
    <source>
        <dbReference type="ARBA" id="ARBA00022679"/>
    </source>
</evidence>
<dbReference type="InterPro" id="IPR006464">
    <property type="entry name" value="AcTrfase_RimI/Ard1"/>
</dbReference>
<dbReference type="SUPFAM" id="SSF55729">
    <property type="entry name" value="Acyl-CoA N-acyltransferases (Nat)"/>
    <property type="match status" value="1"/>
</dbReference>
<evidence type="ECO:0000259" key="5">
    <source>
        <dbReference type="PROSITE" id="PS51186"/>
    </source>
</evidence>
<name>A0A918S506_9HYPH</name>
<dbReference type="AlphaFoldDB" id="A0A918S506"/>
<comment type="caution">
    <text evidence="6">The sequence shown here is derived from an EMBL/GenBank/DDBJ whole genome shotgun (WGS) entry which is preliminary data.</text>
</comment>
<organism evidence="6 7">
    <name type="scientific">Devosia pacifica</name>
    <dbReference type="NCBI Taxonomy" id="1335967"/>
    <lineage>
        <taxon>Bacteria</taxon>
        <taxon>Pseudomonadati</taxon>
        <taxon>Pseudomonadota</taxon>
        <taxon>Alphaproteobacteria</taxon>
        <taxon>Hyphomicrobiales</taxon>
        <taxon>Devosiaceae</taxon>
        <taxon>Devosia</taxon>
    </lineage>
</organism>
<evidence type="ECO:0000313" key="6">
    <source>
        <dbReference type="EMBL" id="GHA20846.1"/>
    </source>
</evidence>
<dbReference type="GO" id="GO:0008080">
    <property type="term" value="F:N-acetyltransferase activity"/>
    <property type="evidence" value="ECO:0007669"/>
    <property type="project" value="InterPro"/>
</dbReference>
<dbReference type="PROSITE" id="PS51186">
    <property type="entry name" value="GNAT"/>
    <property type="match status" value="1"/>
</dbReference>
<dbReference type="NCBIfam" id="TIGR01575">
    <property type="entry name" value="rimI"/>
    <property type="match status" value="1"/>
</dbReference>
<keyword evidence="7" id="KW-1185">Reference proteome</keyword>
<dbReference type="RefSeq" id="WP_189424897.1">
    <property type="nucleotide sequence ID" value="NZ_BMZE01000002.1"/>
</dbReference>
<accession>A0A918S506</accession>
<dbReference type="Proteomes" id="UP000646579">
    <property type="component" value="Unassembled WGS sequence"/>
</dbReference>
<sequence>MDRLWLAPAGLHIEPAVAADAHKLAQLHQAGFYRGWSPEEFEAMLNEPHRTPAYVACDSRRRIAGFAIWRVAVDEAELLTIAVERRWRGKGIGRALLVAGIDDLRYSPVARLFLEVAEDNAAAVSLYRTTGFNRVGERRGYYERPDGRHATALVMSRELG</sequence>
<dbReference type="Pfam" id="PF00583">
    <property type="entry name" value="Acetyltransf_1"/>
    <property type="match status" value="1"/>
</dbReference>
<dbReference type="InterPro" id="IPR050680">
    <property type="entry name" value="YpeA/RimI_acetyltransf"/>
</dbReference>
<dbReference type="InterPro" id="IPR016181">
    <property type="entry name" value="Acyl_CoA_acyltransferase"/>
</dbReference>
<protein>
    <submittedName>
        <fullName evidence="6">Alanine acetyltransferase</fullName>
    </submittedName>
</protein>
<feature type="domain" description="N-acetyltransferase" evidence="5">
    <location>
        <begin position="11"/>
        <end position="160"/>
    </location>
</feature>
<proteinExistence type="inferred from homology"/>
<dbReference type="EMBL" id="BMZE01000002">
    <property type="protein sequence ID" value="GHA20846.1"/>
    <property type="molecule type" value="Genomic_DNA"/>
</dbReference>